<reference evidence="6 7" key="1">
    <citation type="submission" date="2016-11" db="EMBL/GenBank/DDBJ databases">
        <authorList>
            <person name="Jaros S."/>
            <person name="Januszkiewicz K."/>
            <person name="Wedrychowicz H."/>
        </authorList>
    </citation>
    <scope>NUCLEOTIDE SEQUENCE [LARGE SCALE GENOMIC DNA]</scope>
    <source>
        <strain evidence="6 7">DSM 24574</strain>
    </source>
</reference>
<dbReference type="Pfam" id="PF01814">
    <property type="entry name" value="Hemerythrin"/>
    <property type="match status" value="1"/>
</dbReference>
<feature type="domain" description="Hemerythrin-like" evidence="5">
    <location>
        <begin position="89"/>
        <end position="238"/>
    </location>
</feature>
<dbReference type="Pfam" id="PF04405">
    <property type="entry name" value="ScdA_N"/>
    <property type="match status" value="1"/>
</dbReference>
<dbReference type="PANTHER" id="PTHR36438:SF1">
    <property type="entry name" value="IRON-SULFUR CLUSTER REPAIR PROTEIN YTFE"/>
    <property type="match status" value="1"/>
</dbReference>
<name>A0A1M5QRL1_9BACT</name>
<evidence type="ECO:0000313" key="6">
    <source>
        <dbReference type="EMBL" id="SHH16732.1"/>
    </source>
</evidence>
<dbReference type="InterPro" id="IPR019903">
    <property type="entry name" value="RIC_family"/>
</dbReference>
<comment type="subcellular location">
    <subcellularLocation>
        <location evidence="1">Cytoplasm</location>
    </subcellularLocation>
</comment>
<evidence type="ECO:0000256" key="1">
    <source>
        <dbReference type="ARBA" id="ARBA00004496"/>
    </source>
</evidence>
<dbReference type="GO" id="GO:0046872">
    <property type="term" value="F:metal ion binding"/>
    <property type="evidence" value="ECO:0007669"/>
    <property type="project" value="UniProtKB-KW"/>
</dbReference>
<dbReference type="OrthoDB" id="9797132at2"/>
<dbReference type="NCBIfam" id="TIGR03652">
    <property type="entry name" value="FeS_repair_RIC"/>
    <property type="match status" value="1"/>
</dbReference>
<protein>
    <submittedName>
        <fullName evidence="6">Regulator of cell morphogenesis and NO signaling</fullName>
    </submittedName>
</protein>
<evidence type="ECO:0000256" key="3">
    <source>
        <dbReference type="ARBA" id="ARBA00022723"/>
    </source>
</evidence>
<dbReference type="AlphaFoldDB" id="A0A1M5QRL1"/>
<dbReference type="STRING" id="947013.SAMN04488109_2975"/>
<evidence type="ECO:0000259" key="5">
    <source>
        <dbReference type="Pfam" id="PF01814"/>
    </source>
</evidence>
<evidence type="ECO:0000313" key="7">
    <source>
        <dbReference type="Proteomes" id="UP000184212"/>
    </source>
</evidence>
<proteinExistence type="predicted"/>
<organism evidence="6 7">
    <name type="scientific">Chryseolinea serpens</name>
    <dbReference type="NCBI Taxonomy" id="947013"/>
    <lineage>
        <taxon>Bacteria</taxon>
        <taxon>Pseudomonadati</taxon>
        <taxon>Bacteroidota</taxon>
        <taxon>Cytophagia</taxon>
        <taxon>Cytophagales</taxon>
        <taxon>Fulvivirgaceae</taxon>
        <taxon>Chryseolinea</taxon>
    </lineage>
</organism>
<keyword evidence="7" id="KW-1185">Reference proteome</keyword>
<dbReference type="EMBL" id="FQWQ01000002">
    <property type="protein sequence ID" value="SHH16732.1"/>
    <property type="molecule type" value="Genomic_DNA"/>
</dbReference>
<accession>A0A1M5QRL1</accession>
<evidence type="ECO:0000256" key="2">
    <source>
        <dbReference type="ARBA" id="ARBA00022490"/>
    </source>
</evidence>
<dbReference type="Proteomes" id="UP000184212">
    <property type="component" value="Unassembled WGS sequence"/>
</dbReference>
<dbReference type="GO" id="GO:0005737">
    <property type="term" value="C:cytoplasm"/>
    <property type="evidence" value="ECO:0007669"/>
    <property type="project" value="UniProtKB-SubCell"/>
</dbReference>
<dbReference type="InterPro" id="IPR012312">
    <property type="entry name" value="Hemerythrin-like"/>
</dbReference>
<dbReference type="Gene3D" id="1.20.120.520">
    <property type="entry name" value="nmb1532 protein domain like"/>
    <property type="match status" value="1"/>
</dbReference>
<dbReference type="RefSeq" id="WP_073135500.1">
    <property type="nucleotide sequence ID" value="NZ_FQWQ01000002.1"/>
</dbReference>
<keyword evidence="2" id="KW-0963">Cytoplasm</keyword>
<keyword evidence="3" id="KW-0479">Metal-binding</keyword>
<keyword evidence="4" id="KW-0408">Iron</keyword>
<dbReference type="PANTHER" id="PTHR36438">
    <property type="entry name" value="IRON-SULFUR CLUSTER REPAIR PROTEIN YTFE"/>
    <property type="match status" value="1"/>
</dbReference>
<gene>
    <name evidence="6" type="ORF">SAMN04488109_2975</name>
</gene>
<evidence type="ECO:0000256" key="4">
    <source>
        <dbReference type="ARBA" id="ARBA00023004"/>
    </source>
</evidence>
<sequence length="246" mass="28045">MTQVEEQFDMHTASVADIALTFPNSLEILNRYNLDYCCGGKKSFVQVCARAGLNAESIWQEIQLCVANQGPDSRMRFDTWEAPLLIDFIVQHHHHYVRDSIPQIQALLDKVCHAHGDDSPFLLTVSDEFNTLAAELLHHMPKEEEVLFPAIRMLFANSTSAFETNIKNRQLMAPITIMEDEHEIAGRLIKSIRSLTNHYTPPAYACPSFKMTYIMLQQFDNDLMQHIHLENNILFPKVTGANACAR</sequence>